<proteinExistence type="predicted"/>
<evidence type="ECO:0000313" key="3">
    <source>
        <dbReference type="Proteomes" id="UP000442244"/>
    </source>
</evidence>
<accession>A0A6P2CLE1</accession>
<dbReference type="EMBL" id="SDGY01000001">
    <property type="protein sequence ID" value="TYC46815.1"/>
    <property type="molecule type" value="Genomic_DNA"/>
</dbReference>
<name>A0A6P2CLE1_9LACO</name>
<comment type="caution">
    <text evidence="2">The sequence shown here is derived from an EMBL/GenBank/DDBJ whole genome shotgun (WGS) entry which is preliminary data.</text>
</comment>
<evidence type="ECO:0000256" key="1">
    <source>
        <dbReference type="SAM" id="Phobius"/>
    </source>
</evidence>
<feature type="transmembrane region" description="Helical" evidence="1">
    <location>
        <begin position="56"/>
        <end position="79"/>
    </location>
</feature>
<dbReference type="Proteomes" id="UP000442244">
    <property type="component" value="Unassembled WGS sequence"/>
</dbReference>
<sequence>MSKTKNIQNFESGYENEIAYQKKMIKNLRHWQSLFSMFVGLSILLIYFFIHQNIWLVTTGIVLCVVNVMIVFTIGYAIYKGQKNVDKIENQYQLMLKTDE</sequence>
<feature type="transmembrane region" description="Helical" evidence="1">
    <location>
        <begin position="31"/>
        <end position="50"/>
    </location>
</feature>
<keyword evidence="1" id="KW-0472">Membrane</keyword>
<dbReference type="OrthoDB" id="2142680at2"/>
<organism evidence="2 3">
    <name type="scientific">Leuconostoc litchii</name>
    <dbReference type="NCBI Taxonomy" id="1981069"/>
    <lineage>
        <taxon>Bacteria</taxon>
        <taxon>Bacillati</taxon>
        <taxon>Bacillota</taxon>
        <taxon>Bacilli</taxon>
        <taxon>Lactobacillales</taxon>
        <taxon>Lactobacillaceae</taxon>
        <taxon>Leuconostoc</taxon>
    </lineage>
</organism>
<keyword evidence="2" id="KW-0813">Transport</keyword>
<keyword evidence="1" id="KW-0812">Transmembrane</keyword>
<reference evidence="2 3" key="1">
    <citation type="submission" date="2019-01" db="EMBL/GenBank/DDBJ databases">
        <title>Leuconostoc litchii sp. nov., a novel lactic acid bacterium isolated from lychee.</title>
        <authorList>
            <person name="Wang L.-T."/>
        </authorList>
    </citation>
    <scope>NUCLEOTIDE SEQUENCE [LARGE SCALE GENOMIC DNA]</scope>
    <source>
        <strain evidence="2 3">MB7</strain>
    </source>
</reference>
<dbReference type="RefSeq" id="WP_148604077.1">
    <property type="nucleotide sequence ID" value="NZ_SDGY01000001.1"/>
</dbReference>
<keyword evidence="2" id="KW-0762">Sugar transport</keyword>
<dbReference type="AlphaFoldDB" id="A0A6P2CLE1"/>
<keyword evidence="1" id="KW-1133">Transmembrane helix</keyword>
<gene>
    <name evidence="2" type="ORF">ESZ47_01350</name>
</gene>
<protein>
    <submittedName>
        <fullName evidence="2">PTS sugar transporter</fullName>
    </submittedName>
</protein>
<keyword evidence="3" id="KW-1185">Reference proteome</keyword>
<evidence type="ECO:0000313" key="2">
    <source>
        <dbReference type="EMBL" id="TYC46815.1"/>
    </source>
</evidence>